<gene>
    <name evidence="1" type="ORF">NCTC12282_00399</name>
</gene>
<dbReference type="AlphaFoldDB" id="A0A484ZAP4"/>
<evidence type="ECO:0000313" key="2">
    <source>
        <dbReference type="Proteomes" id="UP000373449"/>
    </source>
</evidence>
<dbReference type="Proteomes" id="UP000373449">
    <property type="component" value="Unassembled WGS sequence"/>
</dbReference>
<evidence type="ECO:0000313" key="1">
    <source>
        <dbReference type="EMBL" id="VFS45522.1"/>
    </source>
</evidence>
<name>A0A484ZAP4_9GAMM</name>
<dbReference type="RefSeq" id="WP_134530900.1">
    <property type="nucleotide sequence ID" value="NZ_CAADJA010000002.1"/>
</dbReference>
<protein>
    <submittedName>
        <fullName evidence="1">Uncharacterized protein</fullName>
    </submittedName>
</protein>
<proteinExistence type="predicted"/>
<accession>A0A484ZAP4</accession>
<sequence>MLQAKVQAIYYLHDWKHPIGELQEQYQLLQDKFPGGVHQVVDGRLLRLIGLMRYLRRFKANTYTRHTSSCIFVGCVHSPESLT</sequence>
<organism evidence="1 2">
    <name type="scientific">Budvicia aquatica</name>
    <dbReference type="NCBI Taxonomy" id="82979"/>
    <lineage>
        <taxon>Bacteria</taxon>
        <taxon>Pseudomonadati</taxon>
        <taxon>Pseudomonadota</taxon>
        <taxon>Gammaproteobacteria</taxon>
        <taxon>Enterobacterales</taxon>
        <taxon>Budviciaceae</taxon>
        <taxon>Budvicia</taxon>
    </lineage>
</organism>
<dbReference type="EMBL" id="CAADJA010000002">
    <property type="protein sequence ID" value="VFS45522.1"/>
    <property type="molecule type" value="Genomic_DNA"/>
</dbReference>
<reference evidence="1 2" key="1">
    <citation type="submission" date="2019-03" db="EMBL/GenBank/DDBJ databases">
        <authorList>
            <consortium name="Pathogen Informatics"/>
        </authorList>
    </citation>
    <scope>NUCLEOTIDE SEQUENCE [LARGE SCALE GENOMIC DNA]</scope>
    <source>
        <strain evidence="1 2">NCTC12282</strain>
    </source>
</reference>